<dbReference type="InterPro" id="IPR000182">
    <property type="entry name" value="GNAT_dom"/>
</dbReference>
<dbReference type="Proteomes" id="UP000027345">
    <property type="component" value="Unassembled WGS sequence"/>
</dbReference>
<dbReference type="InterPro" id="IPR016181">
    <property type="entry name" value="Acyl_CoA_acyltransferase"/>
</dbReference>
<evidence type="ECO:0000256" key="1">
    <source>
        <dbReference type="ARBA" id="ARBA00022679"/>
    </source>
</evidence>
<reference evidence="5 6" key="1">
    <citation type="submission" date="2014-05" db="EMBL/GenBank/DDBJ databases">
        <title>Draft genome sequence of Amycolatopsis rifamycinica DSM 46095.</title>
        <authorList>
            <person name="Lal R."/>
            <person name="Saxena A."/>
            <person name="Kumari R."/>
            <person name="Mukherjee U."/>
            <person name="Singh P."/>
            <person name="Sangwan N."/>
            <person name="Mahato N.K."/>
        </authorList>
    </citation>
    <scope>NUCLEOTIDE SEQUENCE [LARGE SCALE GENOMIC DNA]</scope>
    <source>
        <strain evidence="5 6">DSM 46095</strain>
    </source>
</reference>
<dbReference type="PANTHER" id="PTHR43877">
    <property type="entry name" value="AMINOALKYLPHOSPHONATE N-ACETYLTRANSFERASE-RELATED-RELATED"/>
    <property type="match status" value="1"/>
</dbReference>
<dbReference type="AlphaFoldDB" id="A0A066TRL1"/>
<dbReference type="STRING" id="287986.DV20_35430"/>
<dbReference type="InterPro" id="IPR050832">
    <property type="entry name" value="Bact_Acetyltransf"/>
</dbReference>
<dbReference type="eggNOG" id="COG0456">
    <property type="taxonomic scope" value="Bacteria"/>
</dbReference>
<protein>
    <submittedName>
        <fullName evidence="5">GCN5 family acetyltransferase</fullName>
    </submittedName>
</protein>
<dbReference type="GO" id="GO:0016747">
    <property type="term" value="F:acyltransferase activity, transferring groups other than amino-acyl groups"/>
    <property type="evidence" value="ECO:0007669"/>
    <property type="project" value="InterPro"/>
</dbReference>
<feature type="domain" description="N-acetyltransferase" evidence="4">
    <location>
        <begin position="9"/>
        <end position="161"/>
    </location>
</feature>
<proteinExistence type="predicted"/>
<feature type="compositionally biased region" description="Pro residues" evidence="3">
    <location>
        <begin position="172"/>
        <end position="181"/>
    </location>
</feature>
<organism evidence="5 6">
    <name type="scientific">Amycolatopsis rifamycinica</name>
    <dbReference type="NCBI Taxonomy" id="287986"/>
    <lineage>
        <taxon>Bacteria</taxon>
        <taxon>Bacillati</taxon>
        <taxon>Actinomycetota</taxon>
        <taxon>Actinomycetes</taxon>
        <taxon>Pseudonocardiales</taxon>
        <taxon>Pseudonocardiaceae</taxon>
        <taxon>Amycolatopsis</taxon>
    </lineage>
</organism>
<keyword evidence="6" id="KW-1185">Reference proteome</keyword>
<accession>A0A066TRL1</accession>
<dbReference type="Pfam" id="PF00583">
    <property type="entry name" value="Acetyltransf_1"/>
    <property type="match status" value="1"/>
</dbReference>
<sequence length="181" mass="19540">MRSEIVVPLLIRDLTEADLLRCGWSGSRLHLDHVARELRRDDAEYLVACAARSGLPVGKGLIDYRKTAGAGTLGQLAVHPALQSCGIGTAVVLAAEERIRARGLPHAELSVEVGNPRARALYERLGYVAYGSEPDGWDEEAPDGSIRRYETTCVLMRKPITRTPATPARPRTAPPAPPPSG</sequence>
<evidence type="ECO:0000313" key="5">
    <source>
        <dbReference type="EMBL" id="KDN17510.1"/>
    </source>
</evidence>
<keyword evidence="1 5" id="KW-0808">Transferase</keyword>
<evidence type="ECO:0000256" key="2">
    <source>
        <dbReference type="ARBA" id="ARBA00023315"/>
    </source>
</evidence>
<dbReference type="PROSITE" id="PS51186">
    <property type="entry name" value="GNAT"/>
    <property type="match status" value="1"/>
</dbReference>
<evidence type="ECO:0000259" key="4">
    <source>
        <dbReference type="PROSITE" id="PS51186"/>
    </source>
</evidence>
<dbReference type="PANTHER" id="PTHR43877:SF1">
    <property type="entry name" value="ACETYLTRANSFERASE"/>
    <property type="match status" value="1"/>
</dbReference>
<dbReference type="SUPFAM" id="SSF55729">
    <property type="entry name" value="Acyl-CoA N-acyltransferases (Nat)"/>
    <property type="match status" value="1"/>
</dbReference>
<dbReference type="EMBL" id="JMQI01000072">
    <property type="protein sequence ID" value="KDN17510.1"/>
    <property type="molecule type" value="Genomic_DNA"/>
</dbReference>
<gene>
    <name evidence="5" type="ORF">DV20_35430</name>
</gene>
<evidence type="ECO:0000256" key="3">
    <source>
        <dbReference type="SAM" id="MobiDB-lite"/>
    </source>
</evidence>
<evidence type="ECO:0000313" key="6">
    <source>
        <dbReference type="Proteomes" id="UP000027345"/>
    </source>
</evidence>
<feature type="region of interest" description="Disordered" evidence="3">
    <location>
        <begin position="157"/>
        <end position="181"/>
    </location>
</feature>
<name>A0A066TRL1_9PSEU</name>
<keyword evidence="2" id="KW-0012">Acyltransferase</keyword>
<dbReference type="RefSeq" id="WP_063607840.1">
    <property type="nucleotide sequence ID" value="NZ_JMQI01000072.1"/>
</dbReference>
<dbReference type="CDD" id="cd04301">
    <property type="entry name" value="NAT_SF"/>
    <property type="match status" value="1"/>
</dbReference>
<comment type="caution">
    <text evidence="5">The sequence shown here is derived from an EMBL/GenBank/DDBJ whole genome shotgun (WGS) entry which is preliminary data.</text>
</comment>
<dbReference type="OrthoDB" id="5173601at2"/>
<dbReference type="Gene3D" id="3.40.630.30">
    <property type="match status" value="1"/>
</dbReference>
<feature type="compositionally biased region" description="Low complexity" evidence="3">
    <location>
        <begin position="161"/>
        <end position="171"/>
    </location>
</feature>